<dbReference type="Proteomes" id="UP000193884">
    <property type="component" value="Unassembled WGS sequence"/>
</dbReference>
<sequence length="119" mass="13192">MVERRAMERIPINRAARLSFGGLSGTHPCVVRDISTLGACISTPYYIFASEFALSFDEHSETFTCRVMWRKETLCGVCFVLRRRSPKLANDCSNTTNVARLDHQSCAAALDVLSADVST</sequence>
<reference evidence="2 3" key="1">
    <citation type="submission" date="2017-03" db="EMBL/GenBank/DDBJ databases">
        <title>Whole genome sequences of fourteen strains of Bradyrhizobium canariense and one strain of Bradyrhizobium japonicum isolated from Lupinus (Papilionoideae: Genisteae) species in Algeria.</title>
        <authorList>
            <person name="Crovadore J."/>
            <person name="Chekireb D."/>
            <person name="Brachmann A."/>
            <person name="Chablais R."/>
            <person name="Cochard B."/>
            <person name="Lefort F."/>
        </authorList>
    </citation>
    <scope>NUCLEOTIDE SEQUENCE [LARGE SCALE GENOMIC DNA]</scope>
    <source>
        <strain evidence="2 3">UBMAN05</strain>
    </source>
</reference>
<comment type="caution">
    <text evidence="2">The sequence shown here is derived from an EMBL/GenBank/DDBJ whole genome shotgun (WGS) entry which is preliminary data.</text>
</comment>
<dbReference type="SUPFAM" id="SSF141371">
    <property type="entry name" value="PilZ domain-like"/>
    <property type="match status" value="1"/>
</dbReference>
<evidence type="ECO:0000313" key="2">
    <source>
        <dbReference type="EMBL" id="OSJ31942.1"/>
    </source>
</evidence>
<protein>
    <submittedName>
        <fullName evidence="2">Pilus assembly protein PilZ</fullName>
    </submittedName>
</protein>
<accession>A0ABX3X7D4</accession>
<proteinExistence type="predicted"/>
<dbReference type="RefSeq" id="WP_085383929.1">
    <property type="nucleotide sequence ID" value="NZ_NAFJ01000129.1"/>
</dbReference>
<dbReference type="InterPro" id="IPR009875">
    <property type="entry name" value="PilZ_domain"/>
</dbReference>
<organism evidence="2 3">
    <name type="scientific">Bradyrhizobium canariense</name>
    <dbReference type="NCBI Taxonomy" id="255045"/>
    <lineage>
        <taxon>Bacteria</taxon>
        <taxon>Pseudomonadati</taxon>
        <taxon>Pseudomonadota</taxon>
        <taxon>Alphaproteobacteria</taxon>
        <taxon>Hyphomicrobiales</taxon>
        <taxon>Nitrobacteraceae</taxon>
        <taxon>Bradyrhizobium</taxon>
    </lineage>
</organism>
<dbReference type="Gene3D" id="2.40.10.220">
    <property type="entry name" value="predicted glycosyltransferase like domains"/>
    <property type="match status" value="1"/>
</dbReference>
<evidence type="ECO:0000259" key="1">
    <source>
        <dbReference type="Pfam" id="PF07238"/>
    </source>
</evidence>
<dbReference type="EMBL" id="NAFK01000145">
    <property type="protein sequence ID" value="OSJ31942.1"/>
    <property type="molecule type" value="Genomic_DNA"/>
</dbReference>
<feature type="domain" description="PilZ" evidence="1">
    <location>
        <begin position="3"/>
        <end position="79"/>
    </location>
</feature>
<evidence type="ECO:0000313" key="3">
    <source>
        <dbReference type="Proteomes" id="UP000193884"/>
    </source>
</evidence>
<keyword evidence="3" id="KW-1185">Reference proteome</keyword>
<name>A0ABX3X7D4_9BRAD</name>
<gene>
    <name evidence="2" type="ORF">BST63_08465</name>
</gene>
<dbReference type="Pfam" id="PF07238">
    <property type="entry name" value="PilZ"/>
    <property type="match status" value="1"/>
</dbReference>